<dbReference type="PANTHER" id="PTHR24421:SF10">
    <property type="entry name" value="NITRATE_NITRITE SENSOR PROTEIN NARQ"/>
    <property type="match status" value="1"/>
</dbReference>
<dbReference type="GO" id="GO:0000155">
    <property type="term" value="F:phosphorelay sensor kinase activity"/>
    <property type="evidence" value="ECO:0007669"/>
    <property type="project" value="InterPro"/>
</dbReference>
<evidence type="ECO:0000256" key="6">
    <source>
        <dbReference type="ARBA" id="ARBA00022777"/>
    </source>
</evidence>
<dbReference type="Gene3D" id="1.20.5.1930">
    <property type="match status" value="1"/>
</dbReference>
<name>A0A9W6QPA4_9PSEU</name>
<keyword evidence="8" id="KW-0902">Two-component regulatory system</keyword>
<keyword evidence="4" id="KW-0808">Transferase</keyword>
<accession>A0A9W6QPA4</accession>
<evidence type="ECO:0000256" key="7">
    <source>
        <dbReference type="ARBA" id="ARBA00022840"/>
    </source>
</evidence>
<proteinExistence type="predicted"/>
<evidence type="ECO:0000256" key="4">
    <source>
        <dbReference type="ARBA" id="ARBA00022679"/>
    </source>
</evidence>
<dbReference type="InterPro" id="IPR036890">
    <property type="entry name" value="HATPase_C_sf"/>
</dbReference>
<dbReference type="CDD" id="cd16917">
    <property type="entry name" value="HATPase_UhpB-NarQ-NarX-like"/>
    <property type="match status" value="1"/>
</dbReference>
<evidence type="ECO:0000256" key="9">
    <source>
        <dbReference type="SAM" id="Phobius"/>
    </source>
</evidence>
<dbReference type="Pfam" id="PF02518">
    <property type="entry name" value="HATPase_c"/>
    <property type="match status" value="1"/>
</dbReference>
<dbReference type="Gene3D" id="3.30.565.10">
    <property type="entry name" value="Histidine kinase-like ATPase, C-terminal domain"/>
    <property type="match status" value="1"/>
</dbReference>
<evidence type="ECO:0000259" key="11">
    <source>
        <dbReference type="Pfam" id="PF07730"/>
    </source>
</evidence>
<dbReference type="Proteomes" id="UP001165042">
    <property type="component" value="Unassembled WGS sequence"/>
</dbReference>
<feature type="transmembrane region" description="Helical" evidence="9">
    <location>
        <begin position="121"/>
        <end position="138"/>
    </location>
</feature>
<evidence type="ECO:0000256" key="8">
    <source>
        <dbReference type="ARBA" id="ARBA00023012"/>
    </source>
</evidence>
<evidence type="ECO:0000256" key="1">
    <source>
        <dbReference type="ARBA" id="ARBA00000085"/>
    </source>
</evidence>
<evidence type="ECO:0000313" key="14">
    <source>
        <dbReference type="Proteomes" id="UP001165042"/>
    </source>
</evidence>
<gene>
    <name evidence="13" type="ORF">Aglo03_30050</name>
</gene>
<feature type="domain" description="DUF7134" evidence="12">
    <location>
        <begin position="11"/>
        <end position="168"/>
    </location>
</feature>
<dbReference type="SUPFAM" id="SSF55874">
    <property type="entry name" value="ATPase domain of HSP90 chaperone/DNA topoisomerase II/histidine kinase"/>
    <property type="match status" value="1"/>
</dbReference>
<dbReference type="GO" id="GO:0016020">
    <property type="term" value="C:membrane"/>
    <property type="evidence" value="ECO:0007669"/>
    <property type="project" value="InterPro"/>
</dbReference>
<dbReference type="InterPro" id="IPR055558">
    <property type="entry name" value="DUF7134"/>
</dbReference>
<reference evidence="13" key="1">
    <citation type="submission" date="2023-02" db="EMBL/GenBank/DDBJ databases">
        <title>Actinokineospora globicatena NBRC 15670.</title>
        <authorList>
            <person name="Ichikawa N."/>
            <person name="Sato H."/>
            <person name="Tonouchi N."/>
        </authorList>
    </citation>
    <scope>NUCLEOTIDE SEQUENCE</scope>
    <source>
        <strain evidence="13">NBRC 15670</strain>
    </source>
</reference>
<evidence type="ECO:0000256" key="3">
    <source>
        <dbReference type="ARBA" id="ARBA00022553"/>
    </source>
</evidence>
<feature type="transmembrane region" description="Helical" evidence="9">
    <location>
        <begin position="20"/>
        <end position="41"/>
    </location>
</feature>
<dbReference type="EC" id="2.7.13.3" evidence="2"/>
<keyword evidence="9" id="KW-0812">Transmembrane</keyword>
<dbReference type="GO" id="GO:0005524">
    <property type="term" value="F:ATP binding"/>
    <property type="evidence" value="ECO:0007669"/>
    <property type="project" value="UniProtKB-KW"/>
</dbReference>
<feature type="domain" description="Signal transduction histidine kinase subgroup 3 dimerisation and phosphoacceptor" evidence="11">
    <location>
        <begin position="196"/>
        <end position="261"/>
    </location>
</feature>
<dbReference type="Pfam" id="PF23539">
    <property type="entry name" value="DUF7134"/>
    <property type="match status" value="1"/>
</dbReference>
<evidence type="ECO:0000259" key="12">
    <source>
        <dbReference type="Pfam" id="PF23539"/>
    </source>
</evidence>
<dbReference type="PANTHER" id="PTHR24421">
    <property type="entry name" value="NITRATE/NITRITE SENSOR PROTEIN NARX-RELATED"/>
    <property type="match status" value="1"/>
</dbReference>
<dbReference type="InterPro" id="IPR003594">
    <property type="entry name" value="HATPase_dom"/>
</dbReference>
<protein>
    <recommendedName>
        <fullName evidence="2">histidine kinase</fullName>
        <ecNumber evidence="2">2.7.13.3</ecNumber>
    </recommendedName>
</protein>
<comment type="catalytic activity">
    <reaction evidence="1">
        <text>ATP + protein L-histidine = ADP + protein N-phospho-L-histidine.</text>
        <dbReference type="EC" id="2.7.13.3"/>
    </reaction>
</comment>
<evidence type="ECO:0000259" key="10">
    <source>
        <dbReference type="Pfam" id="PF02518"/>
    </source>
</evidence>
<keyword evidence="3" id="KW-0597">Phosphoprotein</keyword>
<feature type="transmembrane region" description="Helical" evidence="9">
    <location>
        <begin position="47"/>
        <end position="62"/>
    </location>
</feature>
<sequence>MPTLGTVRRLSLWMKAHPMAGDVIIAALLAALESISLFATIGGVHPLAYWLVGLGLLGPLVIRRRDPLLAAYLILAAGLVQLLTHGPSPDGVDARIRVGDIALGIALYTTVAYVGRRQGALYVVWLTIGVGAWATWRMTLPESILPTLVIVVIFAFCWVLGEFSGARRAYHLEVERRLALLETERDQQARIAVGQERARIARELHDVVAHAVSVIVVHADGAAYAVRSQPEVAERAIRTISATGREALTELRRLLGVLRSDEGETDRTPQPGTQSISDLAERVRATGVPVQLDLAGELDDLPAGVGLGIYRIVQEALTNTIKHAGPGATAAVEVRRVGDRVELDITDLGPGTTRVGLTAGGNGLIGMRERANVFGGTLQAGPHADGGWRVRAVLPVTTA</sequence>
<evidence type="ECO:0000256" key="2">
    <source>
        <dbReference type="ARBA" id="ARBA00012438"/>
    </source>
</evidence>
<feature type="transmembrane region" description="Helical" evidence="9">
    <location>
        <begin position="69"/>
        <end position="88"/>
    </location>
</feature>
<dbReference type="InterPro" id="IPR011712">
    <property type="entry name" value="Sig_transdc_His_kin_sub3_dim/P"/>
</dbReference>
<keyword evidence="14" id="KW-1185">Reference proteome</keyword>
<feature type="domain" description="Histidine kinase/HSP90-like ATPase" evidence="10">
    <location>
        <begin position="307"/>
        <end position="397"/>
    </location>
</feature>
<comment type="caution">
    <text evidence="13">The sequence shown here is derived from an EMBL/GenBank/DDBJ whole genome shotgun (WGS) entry which is preliminary data.</text>
</comment>
<keyword evidence="9" id="KW-0472">Membrane</keyword>
<dbReference type="GO" id="GO:0046983">
    <property type="term" value="F:protein dimerization activity"/>
    <property type="evidence" value="ECO:0007669"/>
    <property type="project" value="InterPro"/>
</dbReference>
<organism evidence="13 14">
    <name type="scientific">Actinokineospora globicatena</name>
    <dbReference type="NCBI Taxonomy" id="103729"/>
    <lineage>
        <taxon>Bacteria</taxon>
        <taxon>Bacillati</taxon>
        <taxon>Actinomycetota</taxon>
        <taxon>Actinomycetes</taxon>
        <taxon>Pseudonocardiales</taxon>
        <taxon>Pseudonocardiaceae</taxon>
        <taxon>Actinokineospora</taxon>
    </lineage>
</organism>
<feature type="transmembrane region" description="Helical" evidence="9">
    <location>
        <begin position="144"/>
        <end position="161"/>
    </location>
</feature>
<dbReference type="AlphaFoldDB" id="A0A9W6QPA4"/>
<dbReference type="Pfam" id="PF07730">
    <property type="entry name" value="HisKA_3"/>
    <property type="match status" value="1"/>
</dbReference>
<keyword evidence="7" id="KW-0067">ATP-binding</keyword>
<dbReference type="EMBL" id="BSSD01000004">
    <property type="protein sequence ID" value="GLW92189.1"/>
    <property type="molecule type" value="Genomic_DNA"/>
</dbReference>
<keyword evidence="5" id="KW-0547">Nucleotide-binding</keyword>
<dbReference type="InterPro" id="IPR050482">
    <property type="entry name" value="Sensor_HK_TwoCompSys"/>
</dbReference>
<keyword evidence="6 13" id="KW-0418">Kinase</keyword>
<evidence type="ECO:0000313" key="13">
    <source>
        <dbReference type="EMBL" id="GLW92189.1"/>
    </source>
</evidence>
<evidence type="ECO:0000256" key="5">
    <source>
        <dbReference type="ARBA" id="ARBA00022741"/>
    </source>
</evidence>
<keyword evidence="9" id="KW-1133">Transmembrane helix</keyword>
<feature type="transmembrane region" description="Helical" evidence="9">
    <location>
        <begin position="94"/>
        <end position="114"/>
    </location>
</feature>